<organism evidence="3 4">
    <name type="scientific">Paraburkholderia sprentiae WSM5005</name>
    <dbReference type="NCBI Taxonomy" id="754502"/>
    <lineage>
        <taxon>Bacteria</taxon>
        <taxon>Pseudomonadati</taxon>
        <taxon>Pseudomonadota</taxon>
        <taxon>Betaproteobacteria</taxon>
        <taxon>Burkholderiales</taxon>
        <taxon>Burkholderiaceae</taxon>
        <taxon>Paraburkholderia</taxon>
    </lineage>
</organism>
<feature type="region of interest" description="Disordered" evidence="1">
    <location>
        <begin position="82"/>
        <end position="106"/>
    </location>
</feature>
<evidence type="ECO:0000256" key="1">
    <source>
        <dbReference type="SAM" id="MobiDB-lite"/>
    </source>
</evidence>
<keyword evidence="4" id="KW-1185">Reference proteome</keyword>
<reference evidence="3" key="1">
    <citation type="submission" date="2016-09" db="EMBL/GenBank/DDBJ databases">
        <title>The Complete Genome of Burkholderia sprentiae wsm5005.</title>
        <authorList>
            <person name="De Meyer S."/>
            <person name="Wang P."/>
            <person name="Terpolilli J."/>
        </authorList>
    </citation>
    <scope>NUCLEOTIDE SEQUENCE [LARGE SCALE GENOMIC DNA]</scope>
    <source>
        <strain evidence="3">WSM5005</strain>
    </source>
</reference>
<evidence type="ECO:0000313" key="3">
    <source>
        <dbReference type="EMBL" id="APA87925.1"/>
    </source>
</evidence>
<dbReference type="OrthoDB" id="9035771at2"/>
<protein>
    <submittedName>
        <fullName evidence="3">Uncharacterized protein</fullName>
    </submittedName>
</protein>
<accession>A0A1I9YNP2</accession>
<dbReference type="Proteomes" id="UP000179860">
    <property type="component" value="Chromosome 2"/>
</dbReference>
<reference evidence="3" key="2">
    <citation type="submission" date="2021-06" db="EMBL/GenBank/DDBJ databases">
        <authorList>
            <person name="Rogers T.H."/>
            <person name="Ramsay J.P."/>
            <person name="Wang P."/>
            <person name="Terpolilli J."/>
        </authorList>
    </citation>
    <scope>NUCLEOTIDE SEQUENCE [LARGE SCALE GENOMIC DNA]</scope>
    <source>
        <strain evidence="3">WSM5005</strain>
    </source>
</reference>
<dbReference type="KEGG" id="pspw:BJG93_21145"/>
<dbReference type="AlphaFoldDB" id="A0A1I9YNP2"/>
<sequence>MKTLGNTSRSLIATLLAGGAFVAAGSAFAQDRVIVEDHTAPVVYGQPHMMPVGVSINIGWHGDRYWDGHRYWQHDDWMRHHPHDYDPHHRGDGRDDRDDHRPPPRY</sequence>
<dbReference type="RefSeq" id="WP_027195374.1">
    <property type="nucleotide sequence ID" value="NZ_CP017562.2"/>
</dbReference>
<evidence type="ECO:0000313" key="4">
    <source>
        <dbReference type="Proteomes" id="UP000179860"/>
    </source>
</evidence>
<proteinExistence type="predicted"/>
<dbReference type="EMBL" id="CP017562">
    <property type="protein sequence ID" value="APA87925.1"/>
    <property type="molecule type" value="Genomic_DNA"/>
</dbReference>
<name>A0A1I9YNP2_9BURK</name>
<gene>
    <name evidence="3" type="ORF">BJG93_21145</name>
</gene>
<keyword evidence="2" id="KW-0732">Signal</keyword>
<feature type="signal peptide" evidence="2">
    <location>
        <begin position="1"/>
        <end position="29"/>
    </location>
</feature>
<feature type="chain" id="PRO_5009607457" evidence="2">
    <location>
        <begin position="30"/>
        <end position="106"/>
    </location>
</feature>
<evidence type="ECO:0000256" key="2">
    <source>
        <dbReference type="SAM" id="SignalP"/>
    </source>
</evidence>